<evidence type="ECO:0000256" key="4">
    <source>
        <dbReference type="ARBA" id="ARBA00023136"/>
    </source>
</evidence>
<dbReference type="OrthoDB" id="10070607at2759"/>
<dbReference type="GO" id="GO:0005886">
    <property type="term" value="C:plasma membrane"/>
    <property type="evidence" value="ECO:0007669"/>
    <property type="project" value="TreeGrafter"/>
</dbReference>
<evidence type="ECO:0000313" key="8">
    <source>
        <dbReference type="Proteomes" id="UP000085678"/>
    </source>
</evidence>
<evidence type="ECO:0000259" key="6">
    <source>
        <dbReference type="PROSITE" id="PS50261"/>
    </source>
</evidence>
<proteinExistence type="predicted"/>
<feature type="transmembrane region" description="Helical" evidence="5">
    <location>
        <begin position="266"/>
        <end position="287"/>
    </location>
</feature>
<evidence type="ECO:0000256" key="2">
    <source>
        <dbReference type="ARBA" id="ARBA00022692"/>
    </source>
</evidence>
<feature type="transmembrane region" description="Helical" evidence="5">
    <location>
        <begin position="142"/>
        <end position="164"/>
    </location>
</feature>
<accession>A0A1S3HQT7</accession>
<evidence type="ECO:0000256" key="1">
    <source>
        <dbReference type="ARBA" id="ARBA00004141"/>
    </source>
</evidence>
<dbReference type="InParanoid" id="A0A1S3HQT7"/>
<dbReference type="GO" id="GO:0007166">
    <property type="term" value="P:cell surface receptor signaling pathway"/>
    <property type="evidence" value="ECO:0007669"/>
    <property type="project" value="InterPro"/>
</dbReference>
<evidence type="ECO:0000256" key="5">
    <source>
        <dbReference type="SAM" id="Phobius"/>
    </source>
</evidence>
<feature type="transmembrane region" description="Helical" evidence="5">
    <location>
        <begin position="59"/>
        <end position="82"/>
    </location>
</feature>
<feature type="transmembrane region" description="Helical" evidence="5">
    <location>
        <begin position="212"/>
        <end position="233"/>
    </location>
</feature>
<keyword evidence="4 5" id="KW-0472">Membrane</keyword>
<dbReference type="InterPro" id="IPR000832">
    <property type="entry name" value="GPCR_2_secretin-like"/>
</dbReference>
<feature type="transmembrane region" description="Helical" evidence="5">
    <location>
        <begin position="293"/>
        <end position="316"/>
    </location>
</feature>
<evidence type="ECO:0000256" key="3">
    <source>
        <dbReference type="ARBA" id="ARBA00022989"/>
    </source>
</evidence>
<dbReference type="InterPro" id="IPR017452">
    <property type="entry name" value="GPCR_Rhodpsn_7TM"/>
</dbReference>
<dbReference type="Gene3D" id="1.20.1070.10">
    <property type="entry name" value="Rhodopsin 7-helix transmembrane proteins"/>
    <property type="match status" value="1"/>
</dbReference>
<keyword evidence="3 5" id="KW-1133">Transmembrane helix</keyword>
<dbReference type="InterPro" id="IPR000276">
    <property type="entry name" value="GPCR_Rhodpsn"/>
</dbReference>
<dbReference type="PROSITE" id="PS50261">
    <property type="entry name" value="G_PROTEIN_RECEP_F2_4"/>
    <property type="match status" value="1"/>
</dbReference>
<name>A0A1S3HQT7_LINAN</name>
<dbReference type="STRING" id="7574.A0A1S3HQT7"/>
<dbReference type="PROSITE" id="PS50262">
    <property type="entry name" value="G_PROTEIN_RECEP_F1_2"/>
    <property type="match status" value="1"/>
</dbReference>
<dbReference type="Pfam" id="PF00001">
    <property type="entry name" value="7tm_1"/>
    <property type="match status" value="1"/>
</dbReference>
<feature type="domain" description="G-protein coupled receptors family 2 profile 2" evidence="6">
    <location>
        <begin position="20"/>
        <end position="318"/>
    </location>
</feature>
<dbReference type="Proteomes" id="UP000085678">
    <property type="component" value="Unplaced"/>
</dbReference>
<dbReference type="PANTHER" id="PTHR23112">
    <property type="entry name" value="G PROTEIN-COUPLED RECEPTOR 157-RELATED"/>
    <property type="match status" value="1"/>
</dbReference>
<dbReference type="InterPro" id="IPR017981">
    <property type="entry name" value="GPCR_2-like_7TM"/>
</dbReference>
<feature type="transmembrane region" description="Helical" evidence="5">
    <location>
        <begin position="94"/>
        <end position="115"/>
    </location>
</feature>
<sequence length="344" mass="39210">MASMSSNSSLDIYMLTEEHMKVVGCIDLAMSLLSLLGAGSILVYAGIKKKICIPEVYPIFHLSLADCLASLCLLLGATMYLTHEHTMVMSACHYIVGAAVCFYIITFLLTMTYAVEVYNKMKRELSARENSTGRKARKKCNVLHPLYIMSWAVPLLVAFAFMLVTRREEDDWYSILPPATGCEACLPLFHYNDDLCMSQKTDVEGWEKAMKYLFLGPLTLTMLVNFVIYVLIIRAFRQIQMTRGVLSYQQHKVERQVKVKAMRYQLVFFFCWIPSLVLGVFSISSKFDMNQYFWLYVLQGLTAPLQGFFNSLVYGWNRDGFKRAITEPFLKHAAPSTSYSSVSL</sequence>
<organism evidence="8 9">
    <name type="scientific">Lingula anatina</name>
    <name type="common">Brachiopod</name>
    <name type="synonym">Lingula unguis</name>
    <dbReference type="NCBI Taxonomy" id="7574"/>
    <lineage>
        <taxon>Eukaryota</taxon>
        <taxon>Metazoa</taxon>
        <taxon>Spiralia</taxon>
        <taxon>Lophotrochozoa</taxon>
        <taxon>Brachiopoda</taxon>
        <taxon>Linguliformea</taxon>
        <taxon>Lingulata</taxon>
        <taxon>Lingulida</taxon>
        <taxon>Linguloidea</taxon>
        <taxon>Lingulidae</taxon>
        <taxon>Lingula</taxon>
    </lineage>
</organism>
<dbReference type="SUPFAM" id="SSF81321">
    <property type="entry name" value="Family A G protein-coupled receptor-like"/>
    <property type="match status" value="1"/>
</dbReference>
<comment type="subcellular location">
    <subcellularLocation>
        <location evidence="1">Membrane</location>
        <topology evidence="1">Multi-pass membrane protein</topology>
    </subcellularLocation>
</comment>
<evidence type="ECO:0000313" key="9">
    <source>
        <dbReference type="RefSeq" id="XP_013388418.1"/>
    </source>
</evidence>
<feature type="domain" description="G-protein coupled receptors family 1 profile" evidence="7">
    <location>
        <begin position="37"/>
        <end position="314"/>
    </location>
</feature>
<dbReference type="GO" id="GO:0007189">
    <property type="term" value="P:adenylate cyclase-activating G protein-coupled receptor signaling pathway"/>
    <property type="evidence" value="ECO:0007669"/>
    <property type="project" value="TreeGrafter"/>
</dbReference>
<reference evidence="9" key="1">
    <citation type="submission" date="2025-08" db="UniProtKB">
        <authorList>
            <consortium name="RefSeq"/>
        </authorList>
    </citation>
    <scope>IDENTIFICATION</scope>
    <source>
        <tissue evidence="9">Gonads</tissue>
    </source>
</reference>
<dbReference type="PRINTS" id="PR00249">
    <property type="entry name" value="GPCRSECRETIN"/>
</dbReference>
<feature type="transmembrane region" description="Helical" evidence="5">
    <location>
        <begin position="20"/>
        <end position="47"/>
    </location>
</feature>
<dbReference type="GO" id="GO:0004930">
    <property type="term" value="F:G protein-coupled receptor activity"/>
    <property type="evidence" value="ECO:0007669"/>
    <property type="project" value="InterPro"/>
</dbReference>
<dbReference type="PANTHER" id="PTHR23112:SF36">
    <property type="entry name" value="SI:DKEY-30C15.2 PROTEIN"/>
    <property type="match status" value="1"/>
</dbReference>
<protein>
    <submittedName>
        <fullName evidence="9">Transmembrane protein 116-like</fullName>
    </submittedName>
</protein>
<dbReference type="AlphaFoldDB" id="A0A1S3HQT7"/>
<keyword evidence="2 5" id="KW-0812">Transmembrane</keyword>
<dbReference type="GeneID" id="106157336"/>
<evidence type="ECO:0000259" key="7">
    <source>
        <dbReference type="PROSITE" id="PS50262"/>
    </source>
</evidence>
<dbReference type="RefSeq" id="XP_013388418.1">
    <property type="nucleotide sequence ID" value="XM_013532964.1"/>
</dbReference>
<keyword evidence="8" id="KW-1185">Reference proteome</keyword>
<dbReference type="KEGG" id="lak:106157336"/>
<gene>
    <name evidence="9" type="primary">LOC106157336</name>
</gene>